<name>A0AA38FLQ8_TAXCH</name>
<protein>
    <submittedName>
        <fullName evidence="1">Uncharacterized protein</fullName>
    </submittedName>
</protein>
<dbReference type="EMBL" id="JAHRHJ020000008">
    <property type="protein sequence ID" value="KAH9306008.1"/>
    <property type="molecule type" value="Genomic_DNA"/>
</dbReference>
<accession>A0AA38FLQ8</accession>
<dbReference type="AlphaFoldDB" id="A0AA38FLQ8"/>
<keyword evidence="2" id="KW-1185">Reference proteome</keyword>
<organism evidence="1 2">
    <name type="scientific">Taxus chinensis</name>
    <name type="common">Chinese yew</name>
    <name type="synonym">Taxus wallichiana var. chinensis</name>
    <dbReference type="NCBI Taxonomy" id="29808"/>
    <lineage>
        <taxon>Eukaryota</taxon>
        <taxon>Viridiplantae</taxon>
        <taxon>Streptophyta</taxon>
        <taxon>Embryophyta</taxon>
        <taxon>Tracheophyta</taxon>
        <taxon>Spermatophyta</taxon>
        <taxon>Pinopsida</taxon>
        <taxon>Pinidae</taxon>
        <taxon>Conifers II</taxon>
        <taxon>Cupressales</taxon>
        <taxon>Taxaceae</taxon>
        <taxon>Taxus</taxon>
    </lineage>
</organism>
<feature type="non-terminal residue" evidence="1">
    <location>
        <position position="51"/>
    </location>
</feature>
<sequence>ISSSAPHHYGSCGVVCTAGETYFTGSHDFFSLDEMMEHVFGTGAKDLGLSQ</sequence>
<gene>
    <name evidence="1" type="ORF">KI387_010412</name>
</gene>
<evidence type="ECO:0000313" key="2">
    <source>
        <dbReference type="Proteomes" id="UP000824469"/>
    </source>
</evidence>
<evidence type="ECO:0000313" key="1">
    <source>
        <dbReference type="EMBL" id="KAH9306008.1"/>
    </source>
</evidence>
<reference evidence="1 2" key="1">
    <citation type="journal article" date="2021" name="Nat. Plants">
        <title>The Taxus genome provides insights into paclitaxel biosynthesis.</title>
        <authorList>
            <person name="Xiong X."/>
            <person name="Gou J."/>
            <person name="Liao Q."/>
            <person name="Li Y."/>
            <person name="Zhou Q."/>
            <person name="Bi G."/>
            <person name="Li C."/>
            <person name="Du R."/>
            <person name="Wang X."/>
            <person name="Sun T."/>
            <person name="Guo L."/>
            <person name="Liang H."/>
            <person name="Lu P."/>
            <person name="Wu Y."/>
            <person name="Zhang Z."/>
            <person name="Ro D.K."/>
            <person name="Shang Y."/>
            <person name="Huang S."/>
            <person name="Yan J."/>
        </authorList>
    </citation>
    <scope>NUCLEOTIDE SEQUENCE [LARGE SCALE GENOMIC DNA]</scope>
    <source>
        <strain evidence="1">Ta-2019</strain>
    </source>
</reference>
<proteinExistence type="predicted"/>
<dbReference type="Proteomes" id="UP000824469">
    <property type="component" value="Unassembled WGS sequence"/>
</dbReference>
<comment type="caution">
    <text evidence="1">The sequence shown here is derived from an EMBL/GenBank/DDBJ whole genome shotgun (WGS) entry which is preliminary data.</text>
</comment>
<feature type="non-terminal residue" evidence="1">
    <location>
        <position position="1"/>
    </location>
</feature>